<gene>
    <name evidence="3" type="ORF">DEH84_01850</name>
</gene>
<dbReference type="KEGG" id="aon:DEH84_01850"/>
<keyword evidence="1" id="KW-0472">Membrane</keyword>
<dbReference type="Pfam" id="PF14341">
    <property type="entry name" value="PilX_N"/>
    <property type="match status" value="1"/>
</dbReference>
<keyword evidence="4" id="KW-1185">Reference proteome</keyword>
<evidence type="ECO:0000256" key="1">
    <source>
        <dbReference type="SAM" id="Phobius"/>
    </source>
</evidence>
<evidence type="ECO:0000259" key="2">
    <source>
        <dbReference type="Pfam" id="PF14341"/>
    </source>
</evidence>
<keyword evidence="1" id="KW-1133">Transmembrane helix</keyword>
<evidence type="ECO:0000313" key="4">
    <source>
        <dbReference type="Proteomes" id="UP000244892"/>
    </source>
</evidence>
<protein>
    <recommendedName>
        <fullName evidence="2">Type 4 fimbrial biogenesis protein PilX N-terminal domain-containing protein</fullName>
    </recommendedName>
</protein>
<reference evidence="3 4" key="1">
    <citation type="submission" date="2018-05" db="EMBL/GenBank/DDBJ databases">
        <title>complete genome sequence of Aquabacterium olei NBRC 110486.</title>
        <authorList>
            <person name="Tang B."/>
            <person name="Chang J."/>
            <person name="Zhang L."/>
            <person name="Yang H."/>
        </authorList>
    </citation>
    <scope>NUCLEOTIDE SEQUENCE [LARGE SCALE GENOMIC DNA]</scope>
    <source>
        <strain evidence="3 4">NBRC 110486</strain>
    </source>
</reference>
<accession>A0A2U8FPK6</accession>
<dbReference type="OrthoDB" id="8925734at2"/>
<dbReference type="Proteomes" id="UP000244892">
    <property type="component" value="Chromosome"/>
</dbReference>
<feature type="transmembrane region" description="Helical" evidence="1">
    <location>
        <begin position="20"/>
        <end position="41"/>
    </location>
</feature>
<organism evidence="3 4">
    <name type="scientific">Aquabacterium olei</name>
    <dbReference type="NCBI Taxonomy" id="1296669"/>
    <lineage>
        <taxon>Bacteria</taxon>
        <taxon>Pseudomonadati</taxon>
        <taxon>Pseudomonadota</taxon>
        <taxon>Betaproteobacteria</taxon>
        <taxon>Burkholderiales</taxon>
        <taxon>Aquabacterium</taxon>
    </lineage>
</organism>
<proteinExistence type="predicted"/>
<keyword evidence="1" id="KW-0812">Transmembrane</keyword>
<name>A0A2U8FPK6_9BURK</name>
<dbReference type="RefSeq" id="WP_109034215.1">
    <property type="nucleotide sequence ID" value="NZ_CP029210.1"/>
</dbReference>
<dbReference type="EMBL" id="CP029210">
    <property type="protein sequence ID" value="AWI52314.1"/>
    <property type="molecule type" value="Genomic_DNA"/>
</dbReference>
<dbReference type="AlphaFoldDB" id="A0A2U8FPK6"/>
<sequence length="204" mass="21517">MSEIDDRNCRAPSGLRAQRGAALVTALLLLLVMTVLSVTLFRKVVGEERIAGDVREHQRAYAAAQTSLQFAENWLSTVYTGNLNTCAAGTTAVTSVSLVKVCDAPLYGSASTTSAQRAIVTEPTSWPTRFTYQPAGMAVGSSDTSVQRHAQLPGFHITSLGLGPDGRTPFYQVTSYGIGGNGTSVSVVQSTYALTAQVTALDNP</sequence>
<feature type="domain" description="Type 4 fimbrial biogenesis protein PilX N-terminal" evidence="2">
    <location>
        <begin position="19"/>
        <end position="68"/>
    </location>
</feature>
<evidence type="ECO:0000313" key="3">
    <source>
        <dbReference type="EMBL" id="AWI52314.1"/>
    </source>
</evidence>
<dbReference type="InterPro" id="IPR025746">
    <property type="entry name" value="PilX_N_dom"/>
</dbReference>